<reference evidence="6 7" key="1">
    <citation type="submission" date="2017-08" db="EMBL/GenBank/DDBJ databases">
        <title>Infants hospitalized years apart are colonized by the same room-sourced microbial strains.</title>
        <authorList>
            <person name="Brooks B."/>
            <person name="Olm M.R."/>
            <person name="Firek B.A."/>
            <person name="Baker R."/>
            <person name="Thomas B.C."/>
            <person name="Morowitz M.J."/>
            <person name="Banfield J.F."/>
        </authorList>
    </citation>
    <scope>NUCLEOTIDE SEQUENCE [LARGE SCALE GENOMIC DNA]</scope>
    <source>
        <strain evidence="6">S2_012_000_R2_81</strain>
    </source>
</reference>
<sequence>MNHGPSIGPGCAAPPPDPPVATFARRTRPRGLRKSISNRKYQINRFRPSMAGSTPMKSDMHSLEQMNSPHPTRSDALQAAGRLASLTVDAHGLIVAVDEAMAALLGYPAELLLGQPHALLCPEEELALDTQRPAWRRSAQQPEPPHCRRRLRADGSSVWPTLLHLPLPAGDAAGGPRWLELAVDNSACCQAFDELDARNTALQRSQAVIEFDLDGRVLSANDNFLGLMGYPASDIVGQHHRLFCTPEHADSAEYLQFWEALRRGEFRSGEYQRVRRDGGSVWIQASYNPVLGADGRPVKVVKFALDVTADKQRTADTEGRFTAISRSAAVISFDLQGQVLDANPNFLRSMGYTLEEVRGQHHSMFCDPELVQSPDYRNFWADLNLGRFTAGRFRRRGKHGAEVWIEASYNPILDHTGKPCKVMKVALDVTERVRCEQAVASRIEAMSTVLGDLSRSISGIDENTHEAHGQAQASVAQAQAGVAQLTRAREAIDEVQRSSNDIQQMVETISQIANQTHLLAFNAAIEAARAGEHGLGFSVVADEVRKLAEKSATAARQIAVLVGTTTTRVDESSRLTHDAETTFRSIQSSVDASGQLIRDITQATQNQADATRHAASLLSELQANAHGAYA</sequence>
<dbReference type="CDD" id="cd00130">
    <property type="entry name" value="PAS"/>
    <property type="match status" value="3"/>
</dbReference>
<evidence type="ECO:0000313" key="7">
    <source>
        <dbReference type="Proteomes" id="UP000249633"/>
    </source>
</evidence>
<dbReference type="InterPro" id="IPR004089">
    <property type="entry name" value="MCPsignal_dom"/>
</dbReference>
<dbReference type="Pfam" id="PF08447">
    <property type="entry name" value="PAS_3"/>
    <property type="match status" value="2"/>
</dbReference>
<dbReference type="PANTHER" id="PTHR24422:SF10">
    <property type="entry name" value="CHEMOTAXIS PROTEIN METHYLTRANSFERASE 2"/>
    <property type="match status" value="1"/>
</dbReference>
<dbReference type="SMART" id="SM00283">
    <property type="entry name" value="MA"/>
    <property type="match status" value="1"/>
</dbReference>
<name>A0A2W5FFP6_9BURK</name>
<dbReference type="Gene3D" id="3.30.450.20">
    <property type="entry name" value="PAS domain"/>
    <property type="match status" value="3"/>
</dbReference>
<dbReference type="SMART" id="SM00086">
    <property type="entry name" value="PAC"/>
    <property type="match status" value="2"/>
</dbReference>
<evidence type="ECO:0000259" key="3">
    <source>
        <dbReference type="PROSITE" id="PS50111"/>
    </source>
</evidence>
<dbReference type="InterPro" id="IPR050903">
    <property type="entry name" value="Bact_Chemotaxis_MeTrfase"/>
</dbReference>
<feature type="domain" description="PAS" evidence="4">
    <location>
        <begin position="208"/>
        <end position="264"/>
    </location>
</feature>
<dbReference type="InterPro" id="IPR001610">
    <property type="entry name" value="PAC"/>
</dbReference>
<evidence type="ECO:0000259" key="4">
    <source>
        <dbReference type="PROSITE" id="PS50112"/>
    </source>
</evidence>
<dbReference type="SUPFAM" id="SSF55785">
    <property type="entry name" value="PYP-like sensor domain (PAS domain)"/>
    <property type="match status" value="3"/>
</dbReference>
<dbReference type="InterPro" id="IPR013655">
    <property type="entry name" value="PAS_fold_3"/>
</dbReference>
<organism evidence="6 7">
    <name type="scientific">Roseateles depolymerans</name>
    <dbReference type="NCBI Taxonomy" id="76731"/>
    <lineage>
        <taxon>Bacteria</taxon>
        <taxon>Pseudomonadati</taxon>
        <taxon>Pseudomonadota</taxon>
        <taxon>Betaproteobacteria</taxon>
        <taxon>Burkholderiales</taxon>
        <taxon>Sphaerotilaceae</taxon>
        <taxon>Roseateles</taxon>
    </lineage>
</organism>
<dbReference type="PROSITE" id="PS50111">
    <property type="entry name" value="CHEMOTAXIS_TRANSDUC_2"/>
    <property type="match status" value="1"/>
</dbReference>
<feature type="domain" description="PAS" evidence="4">
    <location>
        <begin position="86"/>
        <end position="124"/>
    </location>
</feature>
<protein>
    <submittedName>
        <fullName evidence="6">Chemotaxis protein</fullName>
    </submittedName>
</protein>
<evidence type="ECO:0000313" key="6">
    <source>
        <dbReference type="EMBL" id="PZP31656.1"/>
    </source>
</evidence>
<dbReference type="PROSITE" id="PS50113">
    <property type="entry name" value="PAC"/>
    <property type="match status" value="2"/>
</dbReference>
<dbReference type="AlphaFoldDB" id="A0A2W5FFP6"/>
<feature type="domain" description="PAS" evidence="4">
    <location>
        <begin position="330"/>
        <end position="360"/>
    </location>
</feature>
<dbReference type="InterPro" id="IPR035965">
    <property type="entry name" value="PAS-like_dom_sf"/>
</dbReference>
<feature type="region of interest" description="Disordered" evidence="2">
    <location>
        <begin position="1"/>
        <end position="20"/>
    </location>
</feature>
<dbReference type="Gene3D" id="1.10.287.950">
    <property type="entry name" value="Methyl-accepting chemotaxis protein"/>
    <property type="match status" value="1"/>
</dbReference>
<proteinExistence type="predicted"/>
<feature type="domain" description="PAC" evidence="5">
    <location>
        <begin position="267"/>
        <end position="319"/>
    </location>
</feature>
<evidence type="ECO:0000259" key="5">
    <source>
        <dbReference type="PROSITE" id="PS50113"/>
    </source>
</evidence>
<feature type="region of interest" description="Disordered" evidence="2">
    <location>
        <begin position="47"/>
        <end position="74"/>
    </location>
</feature>
<dbReference type="GO" id="GO:0007165">
    <property type="term" value="P:signal transduction"/>
    <property type="evidence" value="ECO:0007669"/>
    <property type="project" value="UniProtKB-KW"/>
</dbReference>
<dbReference type="PROSITE" id="PS50112">
    <property type="entry name" value="PAS"/>
    <property type="match status" value="3"/>
</dbReference>
<comment type="caution">
    <text evidence="6">The sequence shown here is derived from an EMBL/GenBank/DDBJ whole genome shotgun (WGS) entry which is preliminary data.</text>
</comment>
<gene>
    <name evidence="6" type="ORF">DI603_12490</name>
</gene>
<dbReference type="NCBIfam" id="TIGR00229">
    <property type="entry name" value="sensory_box"/>
    <property type="match status" value="3"/>
</dbReference>
<dbReference type="GO" id="GO:0016020">
    <property type="term" value="C:membrane"/>
    <property type="evidence" value="ECO:0007669"/>
    <property type="project" value="InterPro"/>
</dbReference>
<dbReference type="InterPro" id="IPR000700">
    <property type="entry name" value="PAS-assoc_C"/>
</dbReference>
<evidence type="ECO:0000256" key="2">
    <source>
        <dbReference type="SAM" id="MobiDB-lite"/>
    </source>
</evidence>
<dbReference type="SMART" id="SM00091">
    <property type="entry name" value="PAS"/>
    <property type="match status" value="3"/>
</dbReference>
<dbReference type="EMBL" id="QFOD01000010">
    <property type="protein sequence ID" value="PZP31656.1"/>
    <property type="molecule type" value="Genomic_DNA"/>
</dbReference>
<dbReference type="InterPro" id="IPR000014">
    <property type="entry name" value="PAS"/>
</dbReference>
<dbReference type="Proteomes" id="UP000249633">
    <property type="component" value="Unassembled WGS sequence"/>
</dbReference>
<keyword evidence="1" id="KW-0807">Transducer</keyword>
<feature type="domain" description="Methyl-accepting transducer" evidence="3">
    <location>
        <begin position="440"/>
        <end position="630"/>
    </location>
</feature>
<dbReference type="SUPFAM" id="SSF58104">
    <property type="entry name" value="Methyl-accepting chemotaxis protein (MCP) signaling domain"/>
    <property type="match status" value="1"/>
</dbReference>
<accession>A0A2W5FFP6</accession>
<dbReference type="Pfam" id="PF00015">
    <property type="entry name" value="MCPsignal"/>
    <property type="match status" value="1"/>
</dbReference>
<dbReference type="PANTHER" id="PTHR24422">
    <property type="entry name" value="CHEMOTAXIS PROTEIN METHYLTRANSFERASE"/>
    <property type="match status" value="1"/>
</dbReference>
<feature type="domain" description="PAC" evidence="5">
    <location>
        <begin position="387"/>
        <end position="441"/>
    </location>
</feature>
<evidence type="ECO:0000256" key="1">
    <source>
        <dbReference type="PROSITE-ProRule" id="PRU00284"/>
    </source>
</evidence>